<evidence type="ECO:0000313" key="2">
    <source>
        <dbReference type="Proteomes" id="UP000001056"/>
    </source>
</evidence>
<sequence length="54" mass="6027">MSAASDAHGERDREAEKFSSLAPLGASKNACWLHTRQIQRKYCEIASGIATYLW</sequence>
<dbReference type="AlphaFoldDB" id="Q2GT40"/>
<proteinExistence type="predicted"/>
<evidence type="ECO:0000313" key="1">
    <source>
        <dbReference type="EMBL" id="EAQ84850.1"/>
    </source>
</evidence>
<dbReference type="EMBL" id="CH408034">
    <property type="protein sequence ID" value="EAQ84850.1"/>
    <property type="molecule type" value="Genomic_DNA"/>
</dbReference>
<accession>Q2GT40</accession>
<dbReference type="InParanoid" id="Q2GT40"/>
<protein>
    <submittedName>
        <fullName evidence="1">Uncharacterized protein</fullName>
    </submittedName>
</protein>
<dbReference type="HOGENOM" id="CLU_3050160_0_0_1"/>
<gene>
    <name evidence="1" type="ORF">CHGG_08864</name>
</gene>
<dbReference type="Proteomes" id="UP000001056">
    <property type="component" value="Unassembled WGS sequence"/>
</dbReference>
<name>Q2GT40_CHAGB</name>
<keyword evidence="2" id="KW-1185">Reference proteome</keyword>
<dbReference type="GeneID" id="4395791"/>
<dbReference type="VEuPathDB" id="FungiDB:CHGG_08864"/>
<dbReference type="RefSeq" id="XP_001226791.1">
    <property type="nucleotide sequence ID" value="XM_001226790.1"/>
</dbReference>
<reference evidence="2" key="1">
    <citation type="journal article" date="2015" name="Genome Announc.">
        <title>Draft genome sequence of the cellulolytic fungus Chaetomium globosum.</title>
        <authorList>
            <person name="Cuomo C.A."/>
            <person name="Untereiner W.A."/>
            <person name="Ma L.-J."/>
            <person name="Grabherr M."/>
            <person name="Birren B.W."/>
        </authorList>
    </citation>
    <scope>NUCLEOTIDE SEQUENCE [LARGE SCALE GENOMIC DNA]</scope>
    <source>
        <strain evidence="2">ATCC 6205 / CBS 148.51 / DSM 1962 / NBRC 6347 / NRRL 1970</strain>
    </source>
</reference>
<organism evidence="1 2">
    <name type="scientific">Chaetomium globosum (strain ATCC 6205 / CBS 148.51 / DSM 1962 / NBRC 6347 / NRRL 1970)</name>
    <name type="common">Soil fungus</name>
    <dbReference type="NCBI Taxonomy" id="306901"/>
    <lineage>
        <taxon>Eukaryota</taxon>
        <taxon>Fungi</taxon>
        <taxon>Dikarya</taxon>
        <taxon>Ascomycota</taxon>
        <taxon>Pezizomycotina</taxon>
        <taxon>Sordariomycetes</taxon>
        <taxon>Sordariomycetidae</taxon>
        <taxon>Sordariales</taxon>
        <taxon>Chaetomiaceae</taxon>
        <taxon>Chaetomium</taxon>
    </lineage>
</organism>